<name>A0A8C5N2Q1_9ANUR</name>
<dbReference type="InterPro" id="IPR002464">
    <property type="entry name" value="DNA/RNA_helicase_DEAH_CS"/>
</dbReference>
<dbReference type="Pfam" id="PF07717">
    <property type="entry name" value="OB_NTP_bind"/>
    <property type="match status" value="1"/>
</dbReference>
<accession>A0A8C5N2Q1</accession>
<dbReference type="Gene3D" id="3.40.50.300">
    <property type="entry name" value="P-loop containing nucleotide triphosphate hydrolases"/>
    <property type="match status" value="2"/>
</dbReference>
<dbReference type="FunFam" id="3.40.50.300:FF:000414">
    <property type="entry name" value="ATP-dependent RNA helicase DHX30 isoform X1"/>
    <property type="match status" value="1"/>
</dbReference>
<evidence type="ECO:0000259" key="13">
    <source>
        <dbReference type="PROSITE" id="PS51194"/>
    </source>
</evidence>
<dbReference type="GeneTree" id="ENSGT00940000158279"/>
<comment type="subcellular location">
    <subcellularLocation>
        <location evidence="1">Cytoplasm</location>
    </subcellularLocation>
</comment>
<feature type="region of interest" description="Disordered" evidence="11">
    <location>
        <begin position="216"/>
        <end position="235"/>
    </location>
</feature>
<evidence type="ECO:0000256" key="9">
    <source>
        <dbReference type="ARBA" id="ARBA00022884"/>
    </source>
</evidence>
<dbReference type="PROSITE" id="PS51192">
    <property type="entry name" value="HELICASE_ATP_BIND_1"/>
    <property type="match status" value="1"/>
</dbReference>
<dbReference type="GO" id="GO:0002151">
    <property type="term" value="F:G-quadruplex RNA binding"/>
    <property type="evidence" value="ECO:0007669"/>
    <property type="project" value="TreeGrafter"/>
</dbReference>
<keyword evidence="6" id="KW-0378">Hydrolase</keyword>
<evidence type="ECO:0000256" key="6">
    <source>
        <dbReference type="ARBA" id="ARBA00022801"/>
    </source>
</evidence>
<keyword evidence="8" id="KW-0067">ATP-binding</keyword>
<dbReference type="InterPro" id="IPR011709">
    <property type="entry name" value="DEAD-box_helicase_OB_fold"/>
</dbReference>
<comment type="similarity">
    <text evidence="2">Belongs to the DEAD box helicase family. DEAH subfamily.</text>
</comment>
<evidence type="ECO:0000256" key="8">
    <source>
        <dbReference type="ARBA" id="ARBA00022840"/>
    </source>
</evidence>
<dbReference type="Ensembl" id="ENSLLET00000021537.1">
    <property type="protein sequence ID" value="ENSLLEP00000020727.1"/>
    <property type="gene ID" value="ENSLLEG00000013142.1"/>
</dbReference>
<evidence type="ECO:0000256" key="11">
    <source>
        <dbReference type="SAM" id="MobiDB-lite"/>
    </source>
</evidence>
<dbReference type="InterPro" id="IPR001650">
    <property type="entry name" value="Helicase_C-like"/>
</dbReference>
<evidence type="ECO:0000256" key="2">
    <source>
        <dbReference type="ARBA" id="ARBA00008792"/>
    </source>
</evidence>
<dbReference type="SMART" id="SM00847">
    <property type="entry name" value="HA2"/>
    <property type="match status" value="1"/>
</dbReference>
<dbReference type="SMART" id="SM00487">
    <property type="entry name" value="DEXDc"/>
    <property type="match status" value="1"/>
</dbReference>
<dbReference type="Gene3D" id="3.30.160.20">
    <property type="match status" value="1"/>
</dbReference>
<dbReference type="Pfam" id="PF00271">
    <property type="entry name" value="Helicase_C"/>
    <property type="match status" value="1"/>
</dbReference>
<dbReference type="CDD" id="cd17976">
    <property type="entry name" value="DEXHc_DHX30"/>
    <property type="match status" value="1"/>
</dbReference>
<dbReference type="GO" id="GO:0016787">
    <property type="term" value="F:hydrolase activity"/>
    <property type="evidence" value="ECO:0007669"/>
    <property type="project" value="UniProtKB-KW"/>
</dbReference>
<dbReference type="Pfam" id="PF00270">
    <property type="entry name" value="DEAD"/>
    <property type="match status" value="1"/>
</dbReference>
<dbReference type="GO" id="GO:0005524">
    <property type="term" value="F:ATP binding"/>
    <property type="evidence" value="ECO:0007669"/>
    <property type="project" value="UniProtKB-KW"/>
</dbReference>
<evidence type="ECO:0000256" key="10">
    <source>
        <dbReference type="ARBA" id="ARBA00047984"/>
    </source>
</evidence>
<feature type="region of interest" description="Disordered" evidence="11">
    <location>
        <begin position="23"/>
        <end position="70"/>
    </location>
</feature>
<dbReference type="SUPFAM" id="SSF52540">
    <property type="entry name" value="P-loop containing nucleoside triphosphate hydrolases"/>
    <property type="match status" value="1"/>
</dbReference>
<dbReference type="AlphaFoldDB" id="A0A8C5N2Q1"/>
<dbReference type="FunFam" id="3.30.160.20:FF:000017">
    <property type="entry name" value="ATP-dependent RNA helicase DHX30 isoform X1"/>
    <property type="match status" value="1"/>
</dbReference>
<evidence type="ECO:0000256" key="3">
    <source>
        <dbReference type="ARBA" id="ARBA00012552"/>
    </source>
</evidence>
<keyword evidence="7" id="KW-0347">Helicase</keyword>
<evidence type="ECO:0000259" key="12">
    <source>
        <dbReference type="PROSITE" id="PS51192"/>
    </source>
</evidence>
<evidence type="ECO:0000256" key="4">
    <source>
        <dbReference type="ARBA" id="ARBA00022490"/>
    </source>
</evidence>
<dbReference type="GO" id="GO:0003678">
    <property type="term" value="F:DNA helicase activity"/>
    <property type="evidence" value="ECO:0007669"/>
    <property type="project" value="TreeGrafter"/>
</dbReference>
<reference evidence="14" key="2">
    <citation type="submission" date="2025-09" db="UniProtKB">
        <authorList>
            <consortium name="Ensembl"/>
        </authorList>
    </citation>
    <scope>IDENTIFICATION</scope>
</reference>
<dbReference type="SMART" id="SM00490">
    <property type="entry name" value="HELICc"/>
    <property type="match status" value="1"/>
</dbReference>
<dbReference type="Proteomes" id="UP000694569">
    <property type="component" value="Unplaced"/>
</dbReference>
<keyword evidence="9" id="KW-0694">RNA-binding</keyword>
<evidence type="ECO:0000256" key="5">
    <source>
        <dbReference type="ARBA" id="ARBA00022741"/>
    </source>
</evidence>
<keyword evidence="5" id="KW-0547">Nucleotide-binding</keyword>
<reference evidence="14" key="1">
    <citation type="submission" date="2025-08" db="UniProtKB">
        <authorList>
            <consortium name="Ensembl"/>
        </authorList>
    </citation>
    <scope>IDENTIFICATION</scope>
</reference>
<dbReference type="GO" id="GO:0005634">
    <property type="term" value="C:nucleus"/>
    <property type="evidence" value="ECO:0007669"/>
    <property type="project" value="TreeGrafter"/>
</dbReference>
<dbReference type="GO" id="GO:0005737">
    <property type="term" value="C:cytoplasm"/>
    <property type="evidence" value="ECO:0007669"/>
    <property type="project" value="UniProtKB-SubCell"/>
</dbReference>
<dbReference type="GO" id="GO:0003724">
    <property type="term" value="F:RNA helicase activity"/>
    <property type="evidence" value="ECO:0007669"/>
    <property type="project" value="UniProtKB-EC"/>
</dbReference>
<dbReference type="InterPro" id="IPR014001">
    <property type="entry name" value="Helicase_ATP-bd"/>
</dbReference>
<gene>
    <name evidence="14" type="primary">DHX30</name>
</gene>
<evidence type="ECO:0000256" key="7">
    <source>
        <dbReference type="ARBA" id="ARBA00022806"/>
    </source>
</evidence>
<dbReference type="PANTHER" id="PTHR18934">
    <property type="entry name" value="ATP-DEPENDENT RNA HELICASE"/>
    <property type="match status" value="1"/>
</dbReference>
<organism evidence="14 15">
    <name type="scientific">Leptobrachium leishanense</name>
    <name type="common">Leishan spiny toad</name>
    <dbReference type="NCBI Taxonomy" id="445787"/>
    <lineage>
        <taxon>Eukaryota</taxon>
        <taxon>Metazoa</taxon>
        <taxon>Chordata</taxon>
        <taxon>Craniata</taxon>
        <taxon>Vertebrata</taxon>
        <taxon>Euteleostomi</taxon>
        <taxon>Amphibia</taxon>
        <taxon>Batrachia</taxon>
        <taxon>Anura</taxon>
        <taxon>Pelobatoidea</taxon>
        <taxon>Megophryidae</taxon>
        <taxon>Leptobrachium</taxon>
    </lineage>
</organism>
<comment type="catalytic activity">
    <reaction evidence="10">
        <text>ATP + H2O = ADP + phosphate + H(+)</text>
        <dbReference type="Rhea" id="RHEA:13065"/>
        <dbReference type="ChEBI" id="CHEBI:15377"/>
        <dbReference type="ChEBI" id="CHEBI:15378"/>
        <dbReference type="ChEBI" id="CHEBI:30616"/>
        <dbReference type="ChEBI" id="CHEBI:43474"/>
        <dbReference type="ChEBI" id="CHEBI:456216"/>
        <dbReference type="EC" id="3.6.4.13"/>
    </reaction>
</comment>
<feature type="compositionally biased region" description="Basic and acidic residues" evidence="11">
    <location>
        <begin position="30"/>
        <end position="45"/>
    </location>
</feature>
<protein>
    <recommendedName>
        <fullName evidence="3">RNA helicase</fullName>
        <ecNumber evidence="3">3.6.4.13</ecNumber>
    </recommendedName>
</protein>
<evidence type="ECO:0000256" key="1">
    <source>
        <dbReference type="ARBA" id="ARBA00004496"/>
    </source>
</evidence>
<dbReference type="InterPro" id="IPR027417">
    <property type="entry name" value="P-loop_NTPase"/>
</dbReference>
<keyword evidence="15" id="KW-1185">Reference proteome</keyword>
<feature type="domain" description="Helicase C-terminal" evidence="13">
    <location>
        <begin position="497"/>
        <end position="670"/>
    </location>
</feature>
<dbReference type="CDD" id="cd18791">
    <property type="entry name" value="SF2_C_RHA"/>
    <property type="match status" value="1"/>
</dbReference>
<feature type="domain" description="Helicase ATP-binding" evidence="12">
    <location>
        <begin position="289"/>
        <end position="457"/>
    </location>
</feature>
<proteinExistence type="inferred from homology"/>
<dbReference type="Gene3D" id="1.20.120.1080">
    <property type="match status" value="1"/>
</dbReference>
<dbReference type="OrthoDB" id="3363059at2759"/>
<dbReference type="Pfam" id="PF21010">
    <property type="entry name" value="HA2_C"/>
    <property type="match status" value="1"/>
</dbReference>
<keyword evidence="4" id="KW-0963">Cytoplasm</keyword>
<dbReference type="EC" id="3.6.4.13" evidence="3"/>
<dbReference type="PANTHER" id="PTHR18934:SF257">
    <property type="entry name" value="ATP-DEPENDENT RNA HELICASE DHX30"/>
    <property type="match status" value="1"/>
</dbReference>
<dbReference type="PROSITE" id="PS51194">
    <property type="entry name" value="HELICASE_CTER"/>
    <property type="match status" value="1"/>
</dbReference>
<evidence type="ECO:0000313" key="14">
    <source>
        <dbReference type="Ensembl" id="ENSLLEP00000020727.1"/>
    </source>
</evidence>
<dbReference type="InterPro" id="IPR007502">
    <property type="entry name" value="Helicase-assoc_dom"/>
</dbReference>
<dbReference type="InterPro" id="IPR011545">
    <property type="entry name" value="DEAD/DEAH_box_helicase_dom"/>
</dbReference>
<evidence type="ECO:0000313" key="15">
    <source>
        <dbReference type="Proteomes" id="UP000694569"/>
    </source>
</evidence>
<dbReference type="PROSITE" id="PS00690">
    <property type="entry name" value="DEAH_ATP_HELICASE"/>
    <property type="match status" value="1"/>
</dbReference>
<sequence length="1038" mass="115612">MGLLGPGNELLRQEKYRALAAGSCQGSASERQDAAGEVLTEKEESMSGITRRVARARHNGKSSSGDGRYPELDAEDASAVKALALFSHPKSLLAQVIQVATSSPTVREYMRYQHDGGRNKTCKLTLTWPEPLTFTARALRRSEAERKAAALACQKLKDLGLMDTNNRPLSHARYNVEYVQQLREQQRRPKRFHVPEPVLQKIEDYLHQHPLDAAPSSHTGAELPGQSVDEVGRSPPGFCDPVTGRAYTPMSEQEACSVSHRLRELWQQREEQGPALQYLPADSQAEAIVAAIERHPVVVIAGDTGCGKTTRIPQYVLENAIMQGWGSHCNMIITQPRRISAVSVAHRVGHELGPGLRRHVGYQVRLESVLPPRGGSLLFCTVGVLLKKLQSNPSLEGLSHIIVDEVHERDVNTDFLLILLKRAQQLNPQLKLVLMSATGDNERIARYFGDCPIVRVPGFMYPVKEHYLEDVMVMLGNGSRQLPQAEENASCAPDLDLISRVILHIDQHKPPGGILCFLPGWQEIRGVQQRLTESPLYQPEHQLILPVHSNIPIMDQQSIFQRPPQSVRKIVLATNIAETSVTIDDIVHVVDSGMHKKLRYDLKTKVSCLETAWVSLSNVTQRRGRAGRCQPGFSYHLFSRSQHQSMPTFEQPEILCTPLENLVLQAKIHVPEMTAVEFLSQALESPDRMAIRDAVRRLQEIGVMDRDEQLTLLGVRVADISTDPTLAKSIVLASIFRCLRPLLVIAACLTRDPFQGGLLNQPEVNRAKSALSGDSHSDHMAYVRALRGWEHDQTHVSALTRDQFLGDNKLSRPALRYIQGLMKQFSSNVFEAGLVSAQSDGSRGSSRYNQFSDEDELVKSVLMAGLYPNLIQVRRGQVAKGKFKPNALMYRTKGGVVHLHKSTINRGKQNLRSPWLTYFLAMKSSGAVFVRDSSMVHPLAVLLMADSEACVTDNGRDMVVYLSDSDLLKLESDSRTVTLLGDLRRALCQMKERILRQEEPALPPHVEEQHTHLLAVLVELLNSTASSFNERPKAAAEE</sequence>
<dbReference type="FunFam" id="3.40.50.300:FF:000375">
    <property type="entry name" value="Putative ATP-dependent RNA helicase DHX30"/>
    <property type="match status" value="1"/>
</dbReference>